<feature type="compositionally biased region" description="Low complexity" evidence="1">
    <location>
        <begin position="237"/>
        <end position="249"/>
    </location>
</feature>
<feature type="region of interest" description="Disordered" evidence="1">
    <location>
        <begin position="593"/>
        <end position="613"/>
    </location>
</feature>
<feature type="region of interest" description="Disordered" evidence="1">
    <location>
        <begin position="76"/>
        <end position="101"/>
    </location>
</feature>
<dbReference type="Proteomes" id="UP001295684">
    <property type="component" value="Unassembled WGS sequence"/>
</dbReference>
<feature type="compositionally biased region" description="Acidic residues" evidence="1">
    <location>
        <begin position="146"/>
        <end position="156"/>
    </location>
</feature>
<feature type="compositionally biased region" description="Polar residues" evidence="1">
    <location>
        <begin position="594"/>
        <end position="611"/>
    </location>
</feature>
<evidence type="ECO:0000313" key="2">
    <source>
        <dbReference type="EMBL" id="CAI2386968.1"/>
    </source>
</evidence>
<sequence>MHYQPARAIDETYREPHNKISNFLQSELVKEIFPEFNPPNPPPRQYDQPGIPRPSMGGINTPRMEMNSVHNFPRNLSQPRFTPRPQDLPMPSAGSNHFPAPSNLSDKLIMENQQMMNRINQLEEEMKNPIPKKSKNRKKKKKYSSDDDSSEDDSSSDSDNKNGFLPNIMSMPMLPPRPPPQYYPPVNPFMFHPFQFPPFQNRPNPHQEGTPRRASRPKRLKKPKKKKKVPKKKSKSIRPPTRSTTSFSRDSTRTHLPPIKKKRSPTIGNLDVDALTALRRNPNSPLKNMDDSTLLRDLNLKEFDKTEKLTKDNMDTDFSRENKGYKANFLQRDQDESTLRPIQKFRAISWAIVHFLWLFKLAQDYRLKKKDNEGKLIGPTLEIISQAIRMWLFDILKIPVTSVDKMNTKFLDVKPHKYQPSKEIEMSFRKLSVRVEGIVNILFEQTGYLPDLMTKFFRKIFREGGYINQEYWTPFEMQRIELDELETLKNFTKERSMFLMSYLVLAKILVQSFLLSPQNIRGFKVSKKEKEILKVIGSILYYIYRDAVIDNFTTPDESFKPGSRESSDGNFSRASSRSILSGAKSSRDILSGYGSRNISNKPESKISSRLMNPTMLGQGDDELLSKLTPRNRLGYIFELESSWVKRVKMKLIRWVRALHYFIQMRNKNRKLSSRISSRSSKRL</sequence>
<evidence type="ECO:0000313" key="3">
    <source>
        <dbReference type="Proteomes" id="UP001295684"/>
    </source>
</evidence>
<dbReference type="AlphaFoldDB" id="A0AAD1Y869"/>
<feature type="compositionally biased region" description="Basic residues" evidence="1">
    <location>
        <begin position="130"/>
        <end position="142"/>
    </location>
</feature>
<accession>A0AAD1Y869</accession>
<feature type="region of interest" description="Disordered" evidence="1">
    <location>
        <begin position="194"/>
        <end position="268"/>
    </location>
</feature>
<dbReference type="EMBL" id="CAMPGE010029493">
    <property type="protein sequence ID" value="CAI2386968.1"/>
    <property type="molecule type" value="Genomic_DNA"/>
</dbReference>
<feature type="region of interest" description="Disordered" evidence="1">
    <location>
        <begin position="558"/>
        <end position="579"/>
    </location>
</feature>
<comment type="caution">
    <text evidence="2">The sequence shown here is derived from an EMBL/GenBank/DDBJ whole genome shotgun (WGS) entry which is preliminary data.</text>
</comment>
<feature type="compositionally biased region" description="Low complexity" evidence="1">
    <location>
        <begin position="194"/>
        <end position="207"/>
    </location>
</feature>
<proteinExistence type="predicted"/>
<evidence type="ECO:0000256" key="1">
    <source>
        <dbReference type="SAM" id="MobiDB-lite"/>
    </source>
</evidence>
<feature type="compositionally biased region" description="Basic residues" evidence="1">
    <location>
        <begin position="213"/>
        <end position="236"/>
    </location>
</feature>
<organism evidence="2 3">
    <name type="scientific">Euplotes crassus</name>
    <dbReference type="NCBI Taxonomy" id="5936"/>
    <lineage>
        <taxon>Eukaryota</taxon>
        <taxon>Sar</taxon>
        <taxon>Alveolata</taxon>
        <taxon>Ciliophora</taxon>
        <taxon>Intramacronucleata</taxon>
        <taxon>Spirotrichea</taxon>
        <taxon>Hypotrichia</taxon>
        <taxon>Euplotida</taxon>
        <taxon>Euplotidae</taxon>
        <taxon>Moneuplotes</taxon>
    </lineage>
</organism>
<feature type="compositionally biased region" description="Basic and acidic residues" evidence="1">
    <location>
        <begin position="558"/>
        <end position="567"/>
    </location>
</feature>
<gene>
    <name evidence="2" type="ORF">ECRASSUSDP1_LOCUS28594</name>
</gene>
<protein>
    <submittedName>
        <fullName evidence="2">Uncharacterized protein</fullName>
    </submittedName>
</protein>
<feature type="compositionally biased region" description="Polar residues" evidence="1">
    <location>
        <begin position="568"/>
        <end position="579"/>
    </location>
</feature>
<name>A0AAD1Y869_EUPCR</name>
<feature type="region of interest" description="Disordered" evidence="1">
    <location>
        <begin position="123"/>
        <end position="180"/>
    </location>
</feature>
<keyword evidence="3" id="KW-1185">Reference proteome</keyword>
<reference evidence="2" key="1">
    <citation type="submission" date="2023-07" db="EMBL/GenBank/DDBJ databases">
        <authorList>
            <consortium name="AG Swart"/>
            <person name="Singh M."/>
            <person name="Singh A."/>
            <person name="Seah K."/>
            <person name="Emmerich C."/>
        </authorList>
    </citation>
    <scope>NUCLEOTIDE SEQUENCE</scope>
    <source>
        <strain evidence="2">DP1</strain>
    </source>
</reference>